<evidence type="ECO:0000256" key="3">
    <source>
        <dbReference type="SAM" id="MobiDB-lite"/>
    </source>
</evidence>
<accession>A0ABU8UCQ1</accession>
<organism evidence="5 6">
    <name type="scientific">Streptomyces caledonius</name>
    <dbReference type="NCBI Taxonomy" id="3134107"/>
    <lineage>
        <taxon>Bacteria</taxon>
        <taxon>Bacillati</taxon>
        <taxon>Actinomycetota</taxon>
        <taxon>Actinomycetes</taxon>
        <taxon>Kitasatosporales</taxon>
        <taxon>Streptomycetaceae</taxon>
        <taxon>Streptomyces</taxon>
    </lineage>
</organism>
<comment type="similarity">
    <text evidence="1 2">Belongs to the anti-sigma-factor antagonist family.</text>
</comment>
<feature type="region of interest" description="Disordered" evidence="3">
    <location>
        <begin position="108"/>
        <end position="172"/>
    </location>
</feature>
<evidence type="ECO:0000259" key="4">
    <source>
        <dbReference type="PROSITE" id="PS50801"/>
    </source>
</evidence>
<reference evidence="5 6" key="1">
    <citation type="submission" date="2024-03" db="EMBL/GenBank/DDBJ databases">
        <title>Novel Streptomyces species of biotechnological and ecological value are a feature of Machair soil.</title>
        <authorList>
            <person name="Prole J.R."/>
            <person name="Goodfellow M."/>
            <person name="Allenby N."/>
            <person name="Ward A.C."/>
        </authorList>
    </citation>
    <scope>NUCLEOTIDE SEQUENCE [LARGE SCALE GENOMIC DNA]</scope>
    <source>
        <strain evidence="5 6">MS1.HAVA.3</strain>
    </source>
</reference>
<dbReference type="InterPro" id="IPR058548">
    <property type="entry name" value="MlaB-like_STAS"/>
</dbReference>
<dbReference type="NCBIfam" id="TIGR00377">
    <property type="entry name" value="ant_ant_sig"/>
    <property type="match status" value="1"/>
</dbReference>
<gene>
    <name evidence="5" type="ORF">WKI68_39515</name>
</gene>
<dbReference type="PANTHER" id="PTHR33495:SF2">
    <property type="entry name" value="ANTI-SIGMA FACTOR ANTAGONIST TM_1081-RELATED"/>
    <property type="match status" value="1"/>
</dbReference>
<evidence type="ECO:0000313" key="5">
    <source>
        <dbReference type="EMBL" id="MEJ8645655.1"/>
    </source>
</evidence>
<comment type="caution">
    <text evidence="5">The sequence shown here is derived from an EMBL/GenBank/DDBJ whole genome shotgun (WGS) entry which is preliminary data.</text>
</comment>
<dbReference type="InterPro" id="IPR036513">
    <property type="entry name" value="STAS_dom_sf"/>
</dbReference>
<name>A0ABU8UCQ1_9ACTN</name>
<dbReference type="Pfam" id="PF13466">
    <property type="entry name" value="STAS_2"/>
    <property type="match status" value="1"/>
</dbReference>
<dbReference type="InterPro" id="IPR002645">
    <property type="entry name" value="STAS_dom"/>
</dbReference>
<protein>
    <recommendedName>
        <fullName evidence="2">Anti-sigma factor antagonist</fullName>
    </recommendedName>
</protein>
<dbReference type="PANTHER" id="PTHR33495">
    <property type="entry name" value="ANTI-SIGMA FACTOR ANTAGONIST TM_1081-RELATED-RELATED"/>
    <property type="match status" value="1"/>
</dbReference>
<evidence type="ECO:0000256" key="1">
    <source>
        <dbReference type="ARBA" id="ARBA00009013"/>
    </source>
</evidence>
<dbReference type="Gene3D" id="3.30.750.24">
    <property type="entry name" value="STAS domain"/>
    <property type="match status" value="1"/>
</dbReference>
<dbReference type="InterPro" id="IPR003658">
    <property type="entry name" value="Anti-sigma_ant"/>
</dbReference>
<dbReference type="EMBL" id="JBBKAM010000004">
    <property type="protein sequence ID" value="MEJ8645655.1"/>
    <property type="molecule type" value="Genomic_DNA"/>
</dbReference>
<sequence>MAERPSPEAGGNDIAVEVLDHAVAVRPSGEIDIETAPSLRFALAEALVHASPAKPVTVDCSHITFCDSAALNALLTARRAAQETGTVIRLAAPSHQLQRLLEMTGALPLFPVDQDPPSGERSPKACSDGLPNRQAGADSDRRVRRRRVAFPDQTPGWDEPGDAAPGTRRQGG</sequence>
<dbReference type="SUPFAM" id="SSF52091">
    <property type="entry name" value="SpoIIaa-like"/>
    <property type="match status" value="1"/>
</dbReference>
<evidence type="ECO:0000313" key="6">
    <source>
        <dbReference type="Proteomes" id="UP001382904"/>
    </source>
</evidence>
<feature type="domain" description="STAS" evidence="4">
    <location>
        <begin position="12"/>
        <end position="105"/>
    </location>
</feature>
<dbReference type="CDD" id="cd07043">
    <property type="entry name" value="STAS_anti-anti-sigma_factors"/>
    <property type="match status" value="1"/>
</dbReference>
<proteinExistence type="inferred from homology"/>
<dbReference type="PROSITE" id="PS50801">
    <property type="entry name" value="STAS"/>
    <property type="match status" value="1"/>
</dbReference>
<keyword evidence="6" id="KW-1185">Reference proteome</keyword>
<evidence type="ECO:0000256" key="2">
    <source>
        <dbReference type="RuleBase" id="RU003749"/>
    </source>
</evidence>
<dbReference type="Proteomes" id="UP001382904">
    <property type="component" value="Unassembled WGS sequence"/>
</dbReference>